<feature type="region of interest" description="Disordered" evidence="2">
    <location>
        <begin position="63"/>
        <end position="82"/>
    </location>
</feature>
<dbReference type="KEGG" id="cgv:CGLAU_11270"/>
<keyword evidence="1" id="KW-0175">Coiled coil</keyword>
<dbReference type="Proteomes" id="UP000217209">
    <property type="component" value="Chromosome"/>
</dbReference>
<keyword evidence="4" id="KW-1185">Reference proteome</keyword>
<dbReference type="AlphaFoldDB" id="A0A1Q2HZ98"/>
<protein>
    <submittedName>
        <fullName evidence="3">Uncharacterized protein</fullName>
    </submittedName>
</protein>
<reference evidence="3 4" key="1">
    <citation type="submission" date="2016-12" db="EMBL/GenBank/DDBJ databases">
        <authorList>
            <person name="Song W.-J."/>
            <person name="Kurnit D.M."/>
        </authorList>
    </citation>
    <scope>NUCLEOTIDE SEQUENCE [LARGE SCALE GENOMIC DNA]</scope>
    <source>
        <strain evidence="3 4">DSM 30827</strain>
    </source>
</reference>
<evidence type="ECO:0000256" key="2">
    <source>
        <dbReference type="SAM" id="MobiDB-lite"/>
    </source>
</evidence>
<dbReference type="RefSeq" id="WP_095660774.1">
    <property type="nucleotide sequence ID" value="NZ_CP019688.1"/>
</dbReference>
<proteinExistence type="predicted"/>
<evidence type="ECO:0000313" key="3">
    <source>
        <dbReference type="EMBL" id="AQQ16186.1"/>
    </source>
</evidence>
<evidence type="ECO:0000256" key="1">
    <source>
        <dbReference type="SAM" id="Coils"/>
    </source>
</evidence>
<organism evidence="3 4">
    <name type="scientific">Corynebacterium glaucum</name>
    <dbReference type="NCBI Taxonomy" id="187491"/>
    <lineage>
        <taxon>Bacteria</taxon>
        <taxon>Bacillati</taxon>
        <taxon>Actinomycetota</taxon>
        <taxon>Actinomycetes</taxon>
        <taxon>Mycobacteriales</taxon>
        <taxon>Corynebacteriaceae</taxon>
        <taxon>Corynebacterium</taxon>
    </lineage>
</organism>
<name>A0A1Q2HZ98_9CORY</name>
<feature type="coiled-coil region" evidence="1">
    <location>
        <begin position="27"/>
        <end position="54"/>
    </location>
</feature>
<sequence length="140" mass="15769" precursor="true">MTNPNENNQTPDLSPLAQDLIQTEAPDDALEALLAELEETAAEVRTELEARRRNAQQLISDDAAARAEVETEAQEPVTERTETVVKPAYAKKLNPNVTPEQAEELENFPDYFGTPKGTWANLFKMLRDFRAEMRESKHDA</sequence>
<accession>A0A1Q2HZ98</accession>
<gene>
    <name evidence="3" type="ORF">CGLAU_11270</name>
</gene>
<dbReference type="OrthoDB" id="4426807at2"/>
<evidence type="ECO:0000313" key="4">
    <source>
        <dbReference type="Proteomes" id="UP000217209"/>
    </source>
</evidence>
<dbReference type="EMBL" id="CP019688">
    <property type="protein sequence ID" value="AQQ16186.1"/>
    <property type="molecule type" value="Genomic_DNA"/>
</dbReference>